<keyword evidence="2" id="KW-0808">Transferase</keyword>
<keyword evidence="6" id="KW-1185">Reference proteome</keyword>
<organism evidence="5 6">
    <name type="scientific">Halopseudomonas phragmitis</name>
    <dbReference type="NCBI Taxonomy" id="1931241"/>
    <lineage>
        <taxon>Bacteria</taxon>
        <taxon>Pseudomonadati</taxon>
        <taxon>Pseudomonadota</taxon>
        <taxon>Gammaproteobacteria</taxon>
        <taxon>Pseudomonadales</taxon>
        <taxon>Pseudomonadaceae</taxon>
        <taxon>Halopseudomonas</taxon>
    </lineage>
</organism>
<dbReference type="GO" id="GO:0032259">
    <property type="term" value="P:methylation"/>
    <property type="evidence" value="ECO:0007669"/>
    <property type="project" value="UniProtKB-KW"/>
</dbReference>
<dbReference type="InterPro" id="IPR029063">
    <property type="entry name" value="SAM-dependent_MTases_sf"/>
</dbReference>
<evidence type="ECO:0000313" key="6">
    <source>
        <dbReference type="Proteomes" id="UP000243488"/>
    </source>
</evidence>
<dbReference type="KEGG" id="ppha:BVH74_03065"/>
<accession>A0A1V0B1I6</accession>
<dbReference type="PANTHER" id="PTHR43464">
    <property type="entry name" value="METHYLTRANSFERASE"/>
    <property type="match status" value="1"/>
</dbReference>
<evidence type="ECO:0000259" key="4">
    <source>
        <dbReference type="Pfam" id="PF13649"/>
    </source>
</evidence>
<name>A0A1V0B1I6_9GAMM</name>
<keyword evidence="1" id="KW-0489">Methyltransferase</keyword>
<dbReference type="Proteomes" id="UP000243488">
    <property type="component" value="Chromosome"/>
</dbReference>
<reference evidence="5 6" key="1">
    <citation type="submission" date="2017-03" db="EMBL/GenBank/DDBJ databases">
        <title>Complete genome sequence of the novel DNRA strain Pseudomonas sp. S-6-2 isolated from Chinese polluted river sediment. Journal of Biotechnology.</title>
        <authorList>
            <person name="Li J."/>
            <person name="Xiang F."/>
            <person name="Wang L."/>
            <person name="Xi L."/>
            <person name="Liu J."/>
        </authorList>
    </citation>
    <scope>NUCLEOTIDE SEQUENCE [LARGE SCALE GENOMIC DNA]</scope>
    <source>
        <strain evidence="5 6">S-6-2</strain>
    </source>
</reference>
<evidence type="ECO:0000256" key="1">
    <source>
        <dbReference type="ARBA" id="ARBA00022603"/>
    </source>
</evidence>
<dbReference type="SUPFAM" id="SSF53335">
    <property type="entry name" value="S-adenosyl-L-methionine-dependent methyltransferases"/>
    <property type="match status" value="1"/>
</dbReference>
<dbReference type="GO" id="GO:0008168">
    <property type="term" value="F:methyltransferase activity"/>
    <property type="evidence" value="ECO:0007669"/>
    <property type="project" value="UniProtKB-KW"/>
</dbReference>
<dbReference type="PANTHER" id="PTHR43464:SF19">
    <property type="entry name" value="UBIQUINONE BIOSYNTHESIS O-METHYLTRANSFERASE, MITOCHONDRIAL"/>
    <property type="match status" value="1"/>
</dbReference>
<dbReference type="AlphaFoldDB" id="A0A1V0B1I6"/>
<evidence type="ECO:0000256" key="2">
    <source>
        <dbReference type="ARBA" id="ARBA00022679"/>
    </source>
</evidence>
<evidence type="ECO:0000256" key="3">
    <source>
        <dbReference type="ARBA" id="ARBA00022691"/>
    </source>
</evidence>
<dbReference type="CDD" id="cd02440">
    <property type="entry name" value="AdoMet_MTases"/>
    <property type="match status" value="1"/>
</dbReference>
<proteinExistence type="predicted"/>
<dbReference type="STRING" id="1931241.BVH74_03065"/>
<dbReference type="InterPro" id="IPR041698">
    <property type="entry name" value="Methyltransf_25"/>
</dbReference>
<evidence type="ECO:0000313" key="5">
    <source>
        <dbReference type="EMBL" id="AQZ93796.1"/>
    </source>
</evidence>
<feature type="domain" description="Methyltransferase" evidence="4">
    <location>
        <begin position="50"/>
        <end position="146"/>
    </location>
</feature>
<dbReference type="Pfam" id="PF13649">
    <property type="entry name" value="Methyltransf_25"/>
    <property type="match status" value="1"/>
</dbReference>
<keyword evidence="3" id="KW-0949">S-adenosyl-L-methionine</keyword>
<sequence>MKRADSTFVPALGFHRLTPLYDAVVGLTTREKRVKQALIAQAGLAPGLEVLDLACGTGTLAVWVKRQYPRLSMSAVDADPAILTLARRKADKAGISVDFAQAMSQALPYADARFDRVLSSLFFHHLSWEVKQRTARELFRIIKPGGQLHVADWGKPENPLMRSLFLFIQLLDGFANTGDNLAGRLVPLFEAAGFVEVTQARTFNTLFGTMALYSAVKPG</sequence>
<dbReference type="EMBL" id="CP020100">
    <property type="protein sequence ID" value="AQZ93796.1"/>
    <property type="molecule type" value="Genomic_DNA"/>
</dbReference>
<dbReference type="RefSeq" id="WP_080048654.1">
    <property type="nucleotide sequence ID" value="NZ_CP020100.1"/>
</dbReference>
<gene>
    <name evidence="5" type="ORF">BVH74_03065</name>
</gene>
<protein>
    <recommendedName>
        <fullName evidence="4">Methyltransferase domain-containing protein</fullName>
    </recommendedName>
</protein>
<dbReference type="Gene3D" id="3.40.50.150">
    <property type="entry name" value="Vaccinia Virus protein VP39"/>
    <property type="match status" value="1"/>
</dbReference>